<evidence type="ECO:0000259" key="1">
    <source>
        <dbReference type="PROSITE" id="PS51186"/>
    </source>
</evidence>
<organism evidence="2 3">
    <name type="scientific">Syntrophobotulus glycolicus (strain DSM 8271 / FlGlyR)</name>
    <dbReference type="NCBI Taxonomy" id="645991"/>
    <lineage>
        <taxon>Bacteria</taxon>
        <taxon>Bacillati</taxon>
        <taxon>Bacillota</taxon>
        <taxon>Clostridia</taxon>
        <taxon>Eubacteriales</taxon>
        <taxon>Desulfitobacteriaceae</taxon>
        <taxon>Syntrophobotulus</taxon>
    </lineage>
</organism>
<dbReference type="PROSITE" id="PS51186">
    <property type="entry name" value="GNAT"/>
    <property type="match status" value="1"/>
</dbReference>
<reference evidence="2 3" key="1">
    <citation type="journal article" date="2011" name="Stand. Genomic Sci.">
        <title>Complete genome sequence of Syntrophobotulus glycolicus type strain (FlGlyR).</title>
        <authorList>
            <person name="Han C."/>
            <person name="Mwirichia R."/>
            <person name="Chertkov O."/>
            <person name="Held B."/>
            <person name="Lapidus A."/>
            <person name="Nolan M."/>
            <person name="Lucas S."/>
            <person name="Hammon N."/>
            <person name="Deshpande S."/>
            <person name="Cheng J.F."/>
            <person name="Tapia R."/>
            <person name="Goodwin L."/>
            <person name="Pitluck S."/>
            <person name="Huntemann M."/>
            <person name="Liolios K."/>
            <person name="Ivanova N."/>
            <person name="Pagani I."/>
            <person name="Mavromatis K."/>
            <person name="Ovchinikova G."/>
            <person name="Pati A."/>
            <person name="Chen A."/>
            <person name="Palaniappan K."/>
            <person name="Land M."/>
            <person name="Hauser L."/>
            <person name="Brambilla E.M."/>
            <person name="Rohde M."/>
            <person name="Spring S."/>
            <person name="Sikorski J."/>
            <person name="Goker M."/>
            <person name="Woyke T."/>
            <person name="Bristow J."/>
            <person name="Eisen J.A."/>
            <person name="Markowitz V."/>
            <person name="Hugenholtz P."/>
            <person name="Kyrpides N.C."/>
            <person name="Klenk H.P."/>
            <person name="Detter J.C."/>
        </authorList>
    </citation>
    <scope>NUCLEOTIDE SEQUENCE [LARGE SCALE GENOMIC DNA]</scope>
    <source>
        <strain evidence="3">DSM 8271 / FlGlyR</strain>
    </source>
</reference>
<dbReference type="CDD" id="cd04301">
    <property type="entry name" value="NAT_SF"/>
    <property type="match status" value="1"/>
</dbReference>
<sequence length="235" mass="26247">MEETKSNHKGNKHVRKIKLRLEQPADYRKVEELTREAFWNHYVPGCNEHYLLHIMRDCGAFIRELDTVAEIDGEIVGNIVYTKGKILGDDGISREVLSFGPVSVLPALKAAGIGSALIEYTLARAKESGHGAVLIYGDPAYYQRFGFISAETFGIGTADNMYAQPLQALELREGTLRGCKGRFFEDAVYDIDEEAAAEFDKTFPDKELQDDLPSQERFRCLLGLRRPRGAGGGKE</sequence>
<name>F0T1Y0_SYNGF</name>
<dbReference type="HOGENOM" id="CLU_081840_1_1_9"/>
<dbReference type="EMBL" id="CP002547">
    <property type="protein sequence ID" value="ADY55244.1"/>
    <property type="molecule type" value="Genomic_DNA"/>
</dbReference>
<dbReference type="GO" id="GO:0016747">
    <property type="term" value="F:acyltransferase activity, transferring groups other than amino-acyl groups"/>
    <property type="evidence" value="ECO:0007669"/>
    <property type="project" value="InterPro"/>
</dbReference>
<dbReference type="InterPro" id="IPR000182">
    <property type="entry name" value="GNAT_dom"/>
</dbReference>
<dbReference type="InterPro" id="IPR016181">
    <property type="entry name" value="Acyl_CoA_acyltransferase"/>
</dbReference>
<dbReference type="eggNOG" id="COG3153">
    <property type="taxonomic scope" value="Bacteria"/>
</dbReference>
<dbReference type="RefSeq" id="WP_013624115.1">
    <property type="nucleotide sequence ID" value="NC_015172.1"/>
</dbReference>
<evidence type="ECO:0000313" key="2">
    <source>
        <dbReference type="EMBL" id="ADY55244.1"/>
    </source>
</evidence>
<gene>
    <name evidence="2" type="ordered locus">Sgly_0898</name>
</gene>
<dbReference type="Proteomes" id="UP000007488">
    <property type="component" value="Chromosome"/>
</dbReference>
<reference evidence="3" key="2">
    <citation type="submission" date="2011-02" db="EMBL/GenBank/DDBJ databases">
        <title>The complete genome of Syntrophobotulus glycolicus DSM 8271.</title>
        <authorList>
            <person name="Lucas S."/>
            <person name="Copeland A."/>
            <person name="Lapidus A."/>
            <person name="Bruce D."/>
            <person name="Goodwin L."/>
            <person name="Pitluck S."/>
            <person name="Kyrpides N."/>
            <person name="Mavromatis K."/>
            <person name="Pagani I."/>
            <person name="Ivanova N."/>
            <person name="Mikhailova N."/>
            <person name="Chertkov O."/>
            <person name="Held B."/>
            <person name="Detter J.C."/>
            <person name="Tapia R."/>
            <person name="Han C."/>
            <person name="Land M."/>
            <person name="Hauser L."/>
            <person name="Markowitz V."/>
            <person name="Cheng J.-F."/>
            <person name="Hugenholtz P."/>
            <person name="Woyke T."/>
            <person name="Wu D."/>
            <person name="Spring S."/>
            <person name="Schroeder M."/>
            <person name="Brambilla E."/>
            <person name="Klenk H.-P."/>
            <person name="Eisen J.A."/>
        </authorList>
    </citation>
    <scope>NUCLEOTIDE SEQUENCE [LARGE SCALE GENOMIC DNA]</scope>
    <source>
        <strain evidence="3">DSM 8271 / FlGlyR</strain>
    </source>
</reference>
<dbReference type="Pfam" id="PF13508">
    <property type="entry name" value="Acetyltransf_7"/>
    <property type="match status" value="1"/>
</dbReference>
<dbReference type="SUPFAM" id="SSF55729">
    <property type="entry name" value="Acyl-CoA N-acyltransferases (Nat)"/>
    <property type="match status" value="1"/>
</dbReference>
<evidence type="ECO:0000313" key="3">
    <source>
        <dbReference type="Proteomes" id="UP000007488"/>
    </source>
</evidence>
<dbReference type="AlphaFoldDB" id="F0T1Y0"/>
<feature type="domain" description="N-acetyltransferase" evidence="1">
    <location>
        <begin position="17"/>
        <end position="167"/>
    </location>
</feature>
<dbReference type="KEGG" id="sgy:Sgly_0898"/>
<proteinExistence type="predicted"/>
<keyword evidence="3" id="KW-1185">Reference proteome</keyword>
<accession>F0T1Y0</accession>
<dbReference type="STRING" id="645991.Sgly_0898"/>
<dbReference type="OrthoDB" id="9797178at2"/>
<dbReference type="Gene3D" id="3.40.630.30">
    <property type="match status" value="1"/>
</dbReference>
<protein>
    <submittedName>
        <fullName evidence="2">GCN5-related N-acetyltransferase</fullName>
    </submittedName>
</protein>